<sequence length="295" mass="34283">MAEMDEREEISRAMEEQIYWNQFESTKHHFFETVELSRSELRVPKKFAMKLPVKLGETIKLRGPTGDIWSVKVVETEEDVLLREGWPRFLYDHLLNEYDFLVFHYTGSSSFDVSIFDRNGCMKDLRMLQDQFEIKPHFFKVMNKEFRSKLLIPKKLSVRFVEKMGNIIRLKGPSGNVWKVGAKTAGGDAILGRGCEKESSHFVKPAARSADLRGERARKMGKLPAGFTGGGDHEREETPISKMQCKVNPKMKGKMRIQEKNDTPAHKTMKLPKELTLEQLQDLKIKHNQRKQQRR</sequence>
<accession>A0A7N0ZT45</accession>
<dbReference type="SMART" id="SM01019">
    <property type="entry name" value="B3"/>
    <property type="match status" value="1"/>
</dbReference>
<evidence type="ECO:0000313" key="9">
    <source>
        <dbReference type="Proteomes" id="UP000594263"/>
    </source>
</evidence>
<dbReference type="SUPFAM" id="SSF101936">
    <property type="entry name" value="DNA-binding pseudobarrel domain"/>
    <property type="match status" value="2"/>
</dbReference>
<protein>
    <recommendedName>
        <fullName evidence="7">TF-B3 domain-containing protein</fullName>
    </recommendedName>
</protein>
<evidence type="ECO:0000256" key="6">
    <source>
        <dbReference type="SAM" id="MobiDB-lite"/>
    </source>
</evidence>
<comment type="subcellular location">
    <subcellularLocation>
        <location evidence="1">Nucleus</location>
    </subcellularLocation>
</comment>
<dbReference type="AlphaFoldDB" id="A0A7N0ZT45"/>
<feature type="compositionally biased region" description="Basic and acidic residues" evidence="6">
    <location>
        <begin position="256"/>
        <end position="272"/>
    </location>
</feature>
<name>A0A7N0ZT45_KALFE</name>
<organism evidence="8 9">
    <name type="scientific">Kalanchoe fedtschenkoi</name>
    <name type="common">Lavender scallops</name>
    <name type="synonym">South American air plant</name>
    <dbReference type="NCBI Taxonomy" id="63787"/>
    <lineage>
        <taxon>Eukaryota</taxon>
        <taxon>Viridiplantae</taxon>
        <taxon>Streptophyta</taxon>
        <taxon>Embryophyta</taxon>
        <taxon>Tracheophyta</taxon>
        <taxon>Spermatophyta</taxon>
        <taxon>Magnoliopsida</taxon>
        <taxon>eudicotyledons</taxon>
        <taxon>Gunneridae</taxon>
        <taxon>Pentapetalae</taxon>
        <taxon>Saxifragales</taxon>
        <taxon>Crassulaceae</taxon>
        <taxon>Kalanchoe</taxon>
    </lineage>
</organism>
<dbReference type="InterPro" id="IPR050655">
    <property type="entry name" value="Plant_B3_domain"/>
</dbReference>
<feature type="domain" description="TF-B3" evidence="7">
    <location>
        <begin position="26"/>
        <end position="119"/>
    </location>
</feature>
<dbReference type="EnsemblPlants" id="Kaladp0028s0023.2.v1.1">
    <property type="protein sequence ID" value="Kaladp0028s0023.2.v1.1"/>
    <property type="gene ID" value="Kaladp0028s0023.v1.1"/>
</dbReference>
<dbReference type="InterPro" id="IPR003340">
    <property type="entry name" value="B3_DNA-bd"/>
</dbReference>
<dbReference type="PANTHER" id="PTHR31920:SF145">
    <property type="entry name" value="B3 DOMAIN-CONTAINING PROTEIN REM20-LIKE ISOFORM X1"/>
    <property type="match status" value="1"/>
</dbReference>
<dbReference type="PANTHER" id="PTHR31920">
    <property type="entry name" value="B3 DOMAIN-CONTAINING"/>
    <property type="match status" value="1"/>
</dbReference>
<evidence type="ECO:0000256" key="3">
    <source>
        <dbReference type="ARBA" id="ARBA00023125"/>
    </source>
</evidence>
<dbReference type="Proteomes" id="UP000594263">
    <property type="component" value="Unplaced"/>
</dbReference>
<dbReference type="InterPro" id="IPR015300">
    <property type="entry name" value="DNA-bd_pseudobarrel_sf"/>
</dbReference>
<evidence type="ECO:0000256" key="4">
    <source>
        <dbReference type="ARBA" id="ARBA00023163"/>
    </source>
</evidence>
<dbReference type="GO" id="GO:0003677">
    <property type="term" value="F:DNA binding"/>
    <property type="evidence" value="ECO:0007669"/>
    <property type="project" value="UniProtKB-KW"/>
</dbReference>
<evidence type="ECO:0000256" key="2">
    <source>
        <dbReference type="ARBA" id="ARBA00023015"/>
    </source>
</evidence>
<keyword evidence="2" id="KW-0805">Transcription regulation</keyword>
<evidence type="ECO:0000259" key="7">
    <source>
        <dbReference type="PROSITE" id="PS50863"/>
    </source>
</evidence>
<keyword evidence="9" id="KW-1185">Reference proteome</keyword>
<keyword evidence="5" id="KW-0539">Nucleus</keyword>
<proteinExistence type="predicted"/>
<evidence type="ECO:0000256" key="1">
    <source>
        <dbReference type="ARBA" id="ARBA00004123"/>
    </source>
</evidence>
<keyword evidence="3" id="KW-0238">DNA-binding</keyword>
<feature type="region of interest" description="Disordered" evidence="6">
    <location>
        <begin position="251"/>
        <end position="272"/>
    </location>
</feature>
<dbReference type="Gramene" id="Kaladp0028s0023.2.v1.1">
    <property type="protein sequence ID" value="Kaladp0028s0023.2.v1.1"/>
    <property type="gene ID" value="Kaladp0028s0023.v1.1"/>
</dbReference>
<reference evidence="8" key="1">
    <citation type="submission" date="2021-01" db="UniProtKB">
        <authorList>
            <consortium name="EnsemblPlants"/>
        </authorList>
    </citation>
    <scope>IDENTIFICATION</scope>
</reference>
<dbReference type="Pfam" id="PF02362">
    <property type="entry name" value="B3"/>
    <property type="match status" value="1"/>
</dbReference>
<evidence type="ECO:0000313" key="8">
    <source>
        <dbReference type="EnsemblPlants" id="Kaladp0028s0023.2.v1.1"/>
    </source>
</evidence>
<keyword evidence="4" id="KW-0804">Transcription</keyword>
<dbReference type="PROSITE" id="PS50863">
    <property type="entry name" value="B3"/>
    <property type="match status" value="1"/>
</dbReference>
<dbReference type="GO" id="GO:0005634">
    <property type="term" value="C:nucleus"/>
    <property type="evidence" value="ECO:0007669"/>
    <property type="project" value="UniProtKB-SubCell"/>
</dbReference>
<dbReference type="CDD" id="cd10017">
    <property type="entry name" value="B3_DNA"/>
    <property type="match status" value="1"/>
</dbReference>
<evidence type="ECO:0000256" key="5">
    <source>
        <dbReference type="ARBA" id="ARBA00023242"/>
    </source>
</evidence>
<dbReference type="Gene3D" id="2.40.330.10">
    <property type="entry name" value="DNA-binding pseudobarrel domain"/>
    <property type="match status" value="2"/>
</dbReference>